<dbReference type="EMBL" id="QHKS01000015">
    <property type="protein sequence ID" value="RDK00489.1"/>
    <property type="molecule type" value="Genomic_DNA"/>
</dbReference>
<dbReference type="Proteomes" id="UP000254875">
    <property type="component" value="Unassembled WGS sequence"/>
</dbReference>
<dbReference type="SMART" id="SM00972">
    <property type="entry name" value="SCPU"/>
    <property type="match status" value="1"/>
</dbReference>
<dbReference type="OrthoDB" id="8751277at2"/>
<dbReference type="InterPro" id="IPR007893">
    <property type="entry name" value="Spore_coat_U/FanG"/>
</dbReference>
<protein>
    <recommendedName>
        <fullName evidence="1">Spore coat protein U/FanG domain-containing protein</fullName>
    </recommendedName>
</protein>
<feature type="domain" description="Spore coat protein U/FanG" evidence="1">
    <location>
        <begin position="38"/>
        <end position="168"/>
    </location>
</feature>
<sequence length="171" mass="17831">MQGSSTMKHRNRLRAPRGHSTDIALAHLAVCAAAVLFSHAAVGASSCSVSASGLAFGLYDTINPVTNGAVTITVNCNAAQVSGALSASAGNSTNQSNRQMWYMDTHGVRQTLRYNLYTDAARTSVWGTTNTIPVTVGTSKSATLTAYGLIPGNQNVVPGTYSDSITITLTY</sequence>
<reference evidence="3" key="1">
    <citation type="submission" date="2018-05" db="EMBL/GenBank/DDBJ databases">
        <authorList>
            <person name="Feng T."/>
        </authorList>
    </citation>
    <scope>NUCLEOTIDE SEQUENCE [LARGE SCALE GENOMIC DNA]</scope>
    <source>
        <strain evidence="3">S27</strain>
    </source>
</reference>
<gene>
    <name evidence="2" type="ORF">DLM46_22885</name>
</gene>
<evidence type="ECO:0000313" key="3">
    <source>
        <dbReference type="Proteomes" id="UP000254875"/>
    </source>
</evidence>
<dbReference type="InterPro" id="IPR053167">
    <property type="entry name" value="Spore_coat_component"/>
</dbReference>
<name>A0A370N4E5_9BURK</name>
<evidence type="ECO:0000259" key="1">
    <source>
        <dbReference type="Pfam" id="PF05229"/>
    </source>
</evidence>
<keyword evidence="3" id="KW-1185">Reference proteome</keyword>
<dbReference type="Pfam" id="PF05229">
    <property type="entry name" value="SCPU"/>
    <property type="match status" value="1"/>
</dbReference>
<dbReference type="PANTHER" id="PTHR37089">
    <property type="entry name" value="PROTEIN U-RELATED"/>
    <property type="match status" value="1"/>
</dbReference>
<comment type="caution">
    <text evidence="2">The sequence shown here is derived from an EMBL/GenBank/DDBJ whole genome shotgun (WGS) entry which is preliminary data.</text>
</comment>
<dbReference type="AlphaFoldDB" id="A0A370N4E5"/>
<organism evidence="2 3">
    <name type="scientific">Paraburkholderia lacunae</name>
    <dbReference type="NCBI Taxonomy" id="2211104"/>
    <lineage>
        <taxon>Bacteria</taxon>
        <taxon>Pseudomonadati</taxon>
        <taxon>Pseudomonadota</taxon>
        <taxon>Betaproteobacteria</taxon>
        <taxon>Burkholderiales</taxon>
        <taxon>Burkholderiaceae</taxon>
        <taxon>Paraburkholderia</taxon>
    </lineage>
</organism>
<dbReference type="PANTHER" id="PTHR37089:SF3">
    <property type="entry name" value="EXPORTED PROTEIN"/>
    <property type="match status" value="1"/>
</dbReference>
<proteinExistence type="predicted"/>
<evidence type="ECO:0000313" key="2">
    <source>
        <dbReference type="EMBL" id="RDK00489.1"/>
    </source>
</evidence>
<accession>A0A370N4E5</accession>